<evidence type="ECO:0000256" key="1">
    <source>
        <dbReference type="SAM" id="Coils"/>
    </source>
</evidence>
<keyword evidence="1" id="KW-0175">Coiled coil</keyword>
<dbReference type="Proteomes" id="UP000018208">
    <property type="component" value="Unassembled WGS sequence"/>
</dbReference>
<dbReference type="EMBL" id="AUWU02000002">
    <property type="protein sequence ID" value="KAH0576289.1"/>
    <property type="molecule type" value="Genomic_DNA"/>
</dbReference>
<reference evidence="4" key="2">
    <citation type="submission" date="2020-12" db="EMBL/GenBank/DDBJ databases">
        <title>New Spironucleus salmonicida genome in near-complete chromosomes.</title>
        <authorList>
            <person name="Xu F."/>
            <person name="Kurt Z."/>
            <person name="Jimenez-Gonzalez A."/>
            <person name="Astvaldsson A."/>
            <person name="Andersson J.O."/>
            <person name="Svard S.G."/>
        </authorList>
    </citation>
    <scope>NUCLEOTIDE SEQUENCE</scope>
    <source>
        <strain evidence="4">ATCC 50377</strain>
    </source>
</reference>
<evidence type="ECO:0000313" key="4">
    <source>
        <dbReference type="EMBL" id="KAH0576289.1"/>
    </source>
</evidence>
<keyword evidence="2" id="KW-1133">Transmembrane helix</keyword>
<dbReference type="EMBL" id="KI546116">
    <property type="protein sequence ID" value="EST44396.1"/>
    <property type="molecule type" value="Genomic_DNA"/>
</dbReference>
<dbReference type="AlphaFoldDB" id="V6LKY0"/>
<name>V6LKY0_9EUKA</name>
<sequence length="186" mass="21557">MKPSDDAESLRYALNLANAEKRDLYDILQLREREIQNYKNEIISIKRKLEIETKSSILQKEAFDKKTIMMQNQSEMVKGRVQQFVEIKKNLQMQLKQKEKEVDKLESALGSQIKMSNMALSQGPKRSSVFPLILRKQHISYQHSLSEMEDEIVQLYDNNDNLRQLVKFMGGVSAFCVVFGLLVVGK</sequence>
<reference evidence="3 4" key="1">
    <citation type="journal article" date="2014" name="PLoS Genet.">
        <title>The Genome of Spironucleus salmonicida Highlights a Fish Pathogen Adapted to Fluctuating Environments.</title>
        <authorList>
            <person name="Xu F."/>
            <person name="Jerlstrom-Hultqvist J."/>
            <person name="Einarsson E."/>
            <person name="Astvaldsson A."/>
            <person name="Svard S.G."/>
            <person name="Andersson J.O."/>
        </authorList>
    </citation>
    <scope>NUCLEOTIDE SEQUENCE</scope>
    <source>
        <strain evidence="4">ATCC 50377</strain>
    </source>
</reference>
<evidence type="ECO:0000256" key="2">
    <source>
        <dbReference type="SAM" id="Phobius"/>
    </source>
</evidence>
<feature type="transmembrane region" description="Helical" evidence="2">
    <location>
        <begin position="165"/>
        <end position="184"/>
    </location>
</feature>
<gene>
    <name evidence="3" type="ORF">SS50377_15699</name>
    <name evidence="4" type="ORF">SS50377_21852</name>
</gene>
<evidence type="ECO:0000313" key="5">
    <source>
        <dbReference type="Proteomes" id="UP000018208"/>
    </source>
</evidence>
<keyword evidence="5" id="KW-1185">Reference proteome</keyword>
<dbReference type="VEuPathDB" id="GiardiaDB:SS50377_21852"/>
<accession>V6LKY0</accession>
<keyword evidence="2" id="KW-0812">Transmembrane</keyword>
<evidence type="ECO:0000313" key="3">
    <source>
        <dbReference type="EMBL" id="EST44396.1"/>
    </source>
</evidence>
<organism evidence="3">
    <name type="scientific">Spironucleus salmonicida</name>
    <dbReference type="NCBI Taxonomy" id="348837"/>
    <lineage>
        <taxon>Eukaryota</taxon>
        <taxon>Metamonada</taxon>
        <taxon>Diplomonadida</taxon>
        <taxon>Hexamitidae</taxon>
        <taxon>Hexamitinae</taxon>
        <taxon>Spironucleus</taxon>
    </lineage>
</organism>
<feature type="coiled-coil region" evidence="1">
    <location>
        <begin position="21"/>
        <end position="55"/>
    </location>
</feature>
<protein>
    <submittedName>
        <fullName evidence="3">Uncharacterized protein</fullName>
    </submittedName>
</protein>
<proteinExistence type="predicted"/>
<keyword evidence="2" id="KW-0472">Membrane</keyword>
<feature type="coiled-coil region" evidence="1">
    <location>
        <begin position="81"/>
        <end position="115"/>
    </location>
</feature>